<keyword evidence="1" id="KW-0732">Signal</keyword>
<comment type="caution">
    <text evidence="2">The sequence shown here is derived from an EMBL/GenBank/DDBJ whole genome shotgun (WGS) entry which is preliminary data.</text>
</comment>
<gene>
    <name evidence="2" type="ORF">Q8A64_15280</name>
</gene>
<evidence type="ECO:0000313" key="2">
    <source>
        <dbReference type="EMBL" id="MDQ9171775.1"/>
    </source>
</evidence>
<organism evidence="2 3">
    <name type="scientific">Keguizhuia sedimenti</name>
    <dbReference type="NCBI Taxonomy" id="3064264"/>
    <lineage>
        <taxon>Bacteria</taxon>
        <taxon>Pseudomonadati</taxon>
        <taxon>Pseudomonadota</taxon>
        <taxon>Betaproteobacteria</taxon>
        <taxon>Burkholderiales</taxon>
        <taxon>Oxalobacteraceae</taxon>
        <taxon>Keguizhuia</taxon>
    </lineage>
</organism>
<feature type="signal peptide" evidence="1">
    <location>
        <begin position="1"/>
        <end position="20"/>
    </location>
</feature>
<dbReference type="Proteomes" id="UP001225596">
    <property type="component" value="Unassembled WGS sequence"/>
</dbReference>
<keyword evidence="3" id="KW-1185">Reference proteome</keyword>
<proteinExistence type="predicted"/>
<dbReference type="PROSITE" id="PS51257">
    <property type="entry name" value="PROKAR_LIPOPROTEIN"/>
    <property type="match status" value="1"/>
</dbReference>
<evidence type="ECO:0000256" key="1">
    <source>
        <dbReference type="SAM" id="SignalP"/>
    </source>
</evidence>
<dbReference type="EMBL" id="JAUYVH010000012">
    <property type="protein sequence ID" value="MDQ9171775.1"/>
    <property type="molecule type" value="Genomic_DNA"/>
</dbReference>
<evidence type="ECO:0000313" key="3">
    <source>
        <dbReference type="Proteomes" id="UP001225596"/>
    </source>
</evidence>
<evidence type="ECO:0008006" key="4">
    <source>
        <dbReference type="Google" id="ProtNLM"/>
    </source>
</evidence>
<feature type="chain" id="PRO_5045763227" description="Lipoprotein" evidence="1">
    <location>
        <begin position="21"/>
        <end position="109"/>
    </location>
</feature>
<protein>
    <recommendedName>
        <fullName evidence="4">Lipoprotein</fullName>
    </recommendedName>
</protein>
<reference evidence="2 3" key="1">
    <citation type="submission" date="2023-08" db="EMBL/GenBank/DDBJ databases">
        <title>Oxalobacteraceae gen .nov., isolated from river sludge outside the plant.</title>
        <authorList>
            <person name="Zhao S.Y."/>
        </authorList>
    </citation>
    <scope>NUCLEOTIDE SEQUENCE [LARGE SCALE GENOMIC DNA]</scope>
    <source>
        <strain evidence="2 3">R-40</strain>
    </source>
</reference>
<name>A0ABU1BS02_9BURK</name>
<sequence length="109" mass="11320">MKNGKGWIAGVILLSAGLSACEYSINQDAGIMQYSFGNSHSQSQATISGHNGIIAINGDTVRISRGALSVNGISYGNVGAEDRIEYRVQNGKKSLTVNGVARYPSGTAG</sequence>
<dbReference type="RefSeq" id="WP_338437726.1">
    <property type="nucleotide sequence ID" value="NZ_JAUYVH010000012.1"/>
</dbReference>
<accession>A0ABU1BS02</accession>